<feature type="domain" description="RCK C-terminal" evidence="8">
    <location>
        <begin position="301"/>
        <end position="385"/>
    </location>
</feature>
<evidence type="ECO:0000256" key="3">
    <source>
        <dbReference type="ARBA" id="ARBA00022692"/>
    </source>
</evidence>
<sequence length="592" mass="62244">MTQPQILLFALFAGIVGLMIWGKLRHDIVAFGGVIVGTLLGLVPVEETFSGFAHPAVITVALVLVVSAGLIRTGAINALARVLANPDLPVSLHVLRLGVVGALLSAVMNNVTALALLMPVDVATARKAGRGAGLTLMALAFATILGGMLTLIGTPPNLIVSSFRREALGEPFGFFDFAYAGGIVAVAGLLFVAFVGWRLVPQREDGPVAEDAEARMRDYVAELVVPDESDSIGQTKAELIAACEKLGASLIAVKRRGRRVYGAPGGIVLEVGDILLIEASPTLLEEVRVELKLSYPDGLAADAPRISLAGEVMAEFVVTNTSRIVGRTARQARLAVDHDSVLLGILRRDRTLHDNLRDTRILAGDILLVLIPETQADAIADALHLLPLSRRESVTMERRAVAAVVMFALAIAAVSLGLVTMPVALGAVVIGYVLARVLGVEELYEHIDWPVIVLLASLIPLGVAMDTTGASGLVAEALATATAGLPPWVGLTVLMVSTMFISDVLNNNATAILAVPVGIRLAEATGTNPDSYLMAVAIAASCAFLTPIGHQNNTIVLGPGSYRFSDYWRMGLPLEVIVTAVGVPAILLFWPL</sequence>
<feature type="transmembrane region" description="Helical" evidence="7">
    <location>
        <begin position="132"/>
        <end position="152"/>
    </location>
</feature>
<dbReference type="Pfam" id="PF02080">
    <property type="entry name" value="TrkA_C"/>
    <property type="match status" value="1"/>
</dbReference>
<keyword evidence="5 7" id="KW-1133">Transmembrane helix</keyword>
<evidence type="ECO:0000256" key="4">
    <source>
        <dbReference type="ARBA" id="ARBA00022737"/>
    </source>
</evidence>
<feature type="transmembrane region" description="Helical" evidence="7">
    <location>
        <begin position="477"/>
        <end position="501"/>
    </location>
</feature>
<evidence type="ECO:0000256" key="2">
    <source>
        <dbReference type="ARBA" id="ARBA00022448"/>
    </source>
</evidence>
<dbReference type="SUPFAM" id="SSF116726">
    <property type="entry name" value="TrkA C-terminal domain-like"/>
    <property type="match status" value="2"/>
</dbReference>
<proteinExistence type="predicted"/>
<keyword evidence="10" id="KW-1185">Reference proteome</keyword>
<comment type="caution">
    <text evidence="9">The sequence shown here is derived from an EMBL/GenBank/DDBJ whole genome shotgun (WGS) entry which is preliminary data.</text>
</comment>
<feature type="domain" description="RCK C-terminal" evidence="8">
    <location>
        <begin position="206"/>
        <end position="293"/>
    </location>
</feature>
<feature type="transmembrane region" description="Helical" evidence="7">
    <location>
        <begin position="570"/>
        <end position="590"/>
    </location>
</feature>
<feature type="transmembrane region" description="Helical" evidence="7">
    <location>
        <begin position="28"/>
        <end position="45"/>
    </location>
</feature>
<gene>
    <name evidence="9" type="ORF">D1012_08230</name>
</gene>
<dbReference type="GO" id="GO:0005886">
    <property type="term" value="C:plasma membrane"/>
    <property type="evidence" value="ECO:0007669"/>
    <property type="project" value="TreeGrafter"/>
</dbReference>
<evidence type="ECO:0000256" key="5">
    <source>
        <dbReference type="ARBA" id="ARBA00022989"/>
    </source>
</evidence>
<reference evidence="9 10" key="1">
    <citation type="submission" date="2018-08" db="EMBL/GenBank/DDBJ databases">
        <title>Flavobacterium tibetense sp. nov., isolated from a wetland YonghuCo on Tibetan Plateau.</title>
        <authorList>
            <person name="Phurbu D."/>
            <person name="Lu H."/>
            <person name="Xing P."/>
        </authorList>
    </citation>
    <scope>NUCLEOTIDE SEQUENCE [LARGE SCALE GENOMIC DNA]</scope>
    <source>
        <strain evidence="9 10">DJC</strain>
    </source>
</reference>
<organism evidence="9 10">
    <name type="scientific">Pseudotabrizicola alkalilacus</name>
    <dbReference type="NCBI Taxonomy" id="2305252"/>
    <lineage>
        <taxon>Bacteria</taxon>
        <taxon>Pseudomonadati</taxon>
        <taxon>Pseudomonadota</taxon>
        <taxon>Alphaproteobacteria</taxon>
        <taxon>Rhodobacterales</taxon>
        <taxon>Paracoccaceae</taxon>
        <taxon>Pseudotabrizicola</taxon>
    </lineage>
</organism>
<keyword evidence="3 7" id="KW-0812">Transmembrane</keyword>
<name>A0A411Z4J3_9RHOB</name>
<accession>A0A411Z4J3</accession>
<dbReference type="AlphaFoldDB" id="A0A411Z4J3"/>
<dbReference type="PROSITE" id="PS01271">
    <property type="entry name" value="NA_SULFATE"/>
    <property type="match status" value="1"/>
</dbReference>
<dbReference type="GO" id="GO:0008324">
    <property type="term" value="F:monoatomic cation transmembrane transporter activity"/>
    <property type="evidence" value="ECO:0007669"/>
    <property type="project" value="InterPro"/>
</dbReference>
<keyword evidence="4" id="KW-0677">Repeat</keyword>
<dbReference type="PROSITE" id="PS51202">
    <property type="entry name" value="RCK_C"/>
    <property type="match status" value="2"/>
</dbReference>
<dbReference type="Pfam" id="PF03600">
    <property type="entry name" value="CitMHS"/>
    <property type="match status" value="1"/>
</dbReference>
<evidence type="ECO:0000313" key="10">
    <source>
        <dbReference type="Proteomes" id="UP000284547"/>
    </source>
</evidence>
<dbReference type="InterPro" id="IPR036721">
    <property type="entry name" value="RCK_C_sf"/>
</dbReference>
<feature type="transmembrane region" description="Helical" evidence="7">
    <location>
        <begin position="401"/>
        <end position="434"/>
    </location>
</feature>
<dbReference type="PANTHER" id="PTHR43652">
    <property type="entry name" value="BASIC AMINO ACID ANTIPORTER YFCC-RELATED"/>
    <property type="match status" value="1"/>
</dbReference>
<feature type="transmembrane region" description="Helical" evidence="7">
    <location>
        <begin position="5"/>
        <end position="22"/>
    </location>
</feature>
<dbReference type="OrthoDB" id="9809303at2"/>
<evidence type="ECO:0000256" key="7">
    <source>
        <dbReference type="SAM" id="Phobius"/>
    </source>
</evidence>
<feature type="transmembrane region" description="Helical" evidence="7">
    <location>
        <begin position="99"/>
        <end position="120"/>
    </location>
</feature>
<dbReference type="InterPro" id="IPR031312">
    <property type="entry name" value="Na/sul_symport_CS"/>
</dbReference>
<evidence type="ECO:0000256" key="6">
    <source>
        <dbReference type="ARBA" id="ARBA00023136"/>
    </source>
</evidence>
<dbReference type="Gene3D" id="3.30.70.1450">
    <property type="entry name" value="Regulator of K+ conductance, C-terminal domain"/>
    <property type="match status" value="2"/>
</dbReference>
<dbReference type="PANTHER" id="PTHR43652:SF2">
    <property type="entry name" value="BASIC AMINO ACID ANTIPORTER YFCC-RELATED"/>
    <property type="match status" value="1"/>
</dbReference>
<evidence type="ECO:0000256" key="1">
    <source>
        <dbReference type="ARBA" id="ARBA00004141"/>
    </source>
</evidence>
<dbReference type="RefSeq" id="WP_118151186.1">
    <property type="nucleotide sequence ID" value="NZ_QWEY01000003.1"/>
</dbReference>
<feature type="transmembrane region" description="Helical" evidence="7">
    <location>
        <begin position="172"/>
        <end position="197"/>
    </location>
</feature>
<feature type="transmembrane region" description="Helical" evidence="7">
    <location>
        <begin position="57"/>
        <end position="79"/>
    </location>
</feature>
<dbReference type="EMBL" id="QWEY01000003">
    <property type="protein sequence ID" value="RGP37998.1"/>
    <property type="molecule type" value="Genomic_DNA"/>
</dbReference>
<dbReference type="Proteomes" id="UP000284547">
    <property type="component" value="Unassembled WGS sequence"/>
</dbReference>
<dbReference type="InterPro" id="IPR006037">
    <property type="entry name" value="RCK_C"/>
</dbReference>
<protein>
    <submittedName>
        <fullName evidence="9">SLC13 family permease</fullName>
    </submittedName>
</protein>
<dbReference type="GO" id="GO:0006813">
    <property type="term" value="P:potassium ion transport"/>
    <property type="evidence" value="ECO:0007669"/>
    <property type="project" value="InterPro"/>
</dbReference>
<dbReference type="InterPro" id="IPR051679">
    <property type="entry name" value="DASS-Related_Transporters"/>
</dbReference>
<keyword evidence="2" id="KW-0813">Transport</keyword>
<dbReference type="InterPro" id="IPR004680">
    <property type="entry name" value="Cit_transptr-like_dom"/>
</dbReference>
<comment type="subcellular location">
    <subcellularLocation>
        <location evidence="1">Membrane</location>
        <topology evidence="1">Multi-pass membrane protein</topology>
    </subcellularLocation>
</comment>
<feature type="transmembrane region" description="Helical" evidence="7">
    <location>
        <begin position="446"/>
        <end position="465"/>
    </location>
</feature>
<evidence type="ECO:0000313" key="9">
    <source>
        <dbReference type="EMBL" id="RGP37998.1"/>
    </source>
</evidence>
<evidence type="ECO:0000259" key="8">
    <source>
        <dbReference type="PROSITE" id="PS51202"/>
    </source>
</evidence>
<keyword evidence="6 7" id="KW-0472">Membrane</keyword>